<organism evidence="1 2">
    <name type="scientific">Candidatus Accumulibacter proximus</name>
    <dbReference type="NCBI Taxonomy" id="2954385"/>
    <lineage>
        <taxon>Bacteria</taxon>
        <taxon>Pseudomonadati</taxon>
        <taxon>Pseudomonadota</taxon>
        <taxon>Betaproteobacteria</taxon>
        <taxon>Candidatus Accumulibacter</taxon>
    </lineage>
</organism>
<evidence type="ECO:0000313" key="1">
    <source>
        <dbReference type="EMBL" id="MBK7677704.1"/>
    </source>
</evidence>
<dbReference type="AlphaFoldDB" id="A0A935Q3V9"/>
<gene>
    <name evidence="1" type="primary">yaaA</name>
    <name evidence="1" type="ORF">IPJ27_24830</name>
</gene>
<reference evidence="1 2" key="1">
    <citation type="submission" date="2020-10" db="EMBL/GenBank/DDBJ databases">
        <title>Connecting structure to function with the recovery of over 1000 high-quality activated sludge metagenome-assembled genomes encoding full-length rRNA genes using long-read sequencing.</title>
        <authorList>
            <person name="Singleton C.M."/>
            <person name="Petriglieri F."/>
            <person name="Kristensen J.M."/>
            <person name="Kirkegaard R.H."/>
            <person name="Michaelsen T.Y."/>
            <person name="Andersen M.H."/>
            <person name="Karst S.M."/>
            <person name="Dueholm M.S."/>
            <person name="Nielsen P.H."/>
            <person name="Albertsen M."/>
        </authorList>
    </citation>
    <scope>NUCLEOTIDE SEQUENCE [LARGE SCALE GENOMIC DNA]</scope>
    <source>
        <strain evidence="1">EsbW_18-Q3-R4-48_BATAC.285</strain>
    </source>
</reference>
<dbReference type="Pfam" id="PF03883">
    <property type="entry name" value="H2O2_YaaD"/>
    <property type="match status" value="1"/>
</dbReference>
<dbReference type="PANTHER" id="PTHR30283:SF4">
    <property type="entry name" value="PEROXIDE STRESS RESISTANCE PROTEIN YAAA"/>
    <property type="match status" value="1"/>
</dbReference>
<dbReference type="EMBL" id="JADJMH010000040">
    <property type="protein sequence ID" value="MBK7677704.1"/>
    <property type="molecule type" value="Genomic_DNA"/>
</dbReference>
<sequence length="115" mass="12875">MKTVVVDASALLKFTRARGDEPATMGRASEEYFKSLQPKKLPVPVLQPVFEDWSGGRFRVISFYAKRARGLMARFAVRNRLTDAAGLKDFAVDGYAYADHASSDSAWVFRRRLAA</sequence>
<dbReference type="GO" id="GO:0033194">
    <property type="term" value="P:response to hydroperoxide"/>
    <property type="evidence" value="ECO:0007669"/>
    <property type="project" value="TreeGrafter"/>
</dbReference>
<dbReference type="Proteomes" id="UP000697998">
    <property type="component" value="Unassembled WGS sequence"/>
</dbReference>
<comment type="caution">
    <text evidence="1">The sequence shown here is derived from an EMBL/GenBank/DDBJ whole genome shotgun (WGS) entry which is preliminary data.</text>
</comment>
<dbReference type="PANTHER" id="PTHR30283">
    <property type="entry name" value="PEROXIDE STRESS RESPONSE PROTEIN YAAA"/>
    <property type="match status" value="1"/>
</dbReference>
<accession>A0A935Q3V9</accession>
<dbReference type="GO" id="GO:0005829">
    <property type="term" value="C:cytosol"/>
    <property type="evidence" value="ECO:0007669"/>
    <property type="project" value="TreeGrafter"/>
</dbReference>
<protein>
    <submittedName>
        <fullName evidence="1">Peroxide stress protein YaaA</fullName>
    </submittedName>
</protein>
<dbReference type="InterPro" id="IPR005583">
    <property type="entry name" value="YaaA"/>
</dbReference>
<name>A0A935Q3V9_9PROT</name>
<evidence type="ECO:0000313" key="2">
    <source>
        <dbReference type="Proteomes" id="UP000697998"/>
    </source>
</evidence>
<proteinExistence type="predicted"/>